<dbReference type="Proteomes" id="UP000015453">
    <property type="component" value="Unassembled WGS sequence"/>
</dbReference>
<dbReference type="AlphaFoldDB" id="S8DTD7"/>
<comment type="caution">
    <text evidence="5">The sequence shown here is derived from an EMBL/GenBank/DDBJ whole genome shotgun (WGS) entry which is preliminary data.</text>
</comment>
<dbReference type="InterPro" id="IPR013083">
    <property type="entry name" value="Znf_RING/FYVE/PHD"/>
</dbReference>
<evidence type="ECO:0000256" key="4">
    <source>
        <dbReference type="SAM" id="Coils"/>
    </source>
</evidence>
<gene>
    <name evidence="5" type="ORF">M569_08369</name>
</gene>
<protein>
    <recommendedName>
        <fullName evidence="7">RING-type domain-containing protein</fullName>
    </recommendedName>
</protein>
<keyword evidence="4" id="KW-0175">Coiled coil</keyword>
<keyword evidence="1" id="KW-0479">Metal-binding</keyword>
<dbReference type="Gene3D" id="3.30.40.10">
    <property type="entry name" value="Zinc/RING finger domain, C3HC4 (zinc finger)"/>
    <property type="match status" value="1"/>
</dbReference>
<feature type="coiled-coil region" evidence="4">
    <location>
        <begin position="34"/>
        <end position="93"/>
    </location>
</feature>
<keyword evidence="6" id="KW-1185">Reference proteome</keyword>
<evidence type="ECO:0000313" key="6">
    <source>
        <dbReference type="Proteomes" id="UP000015453"/>
    </source>
</evidence>
<reference evidence="5 6" key="1">
    <citation type="journal article" date="2013" name="BMC Genomics">
        <title>The miniature genome of a carnivorous plant Genlisea aurea contains a low number of genes and short non-coding sequences.</title>
        <authorList>
            <person name="Leushkin E.V."/>
            <person name="Sutormin R.A."/>
            <person name="Nabieva E.R."/>
            <person name="Penin A.A."/>
            <person name="Kondrashov A.S."/>
            <person name="Logacheva M.D."/>
        </authorList>
    </citation>
    <scope>NUCLEOTIDE SEQUENCE [LARGE SCALE GENOMIC DNA]</scope>
</reference>
<dbReference type="PANTHER" id="PTHR42647">
    <property type="entry name" value="SBP (S-RIBONUCLEASE BINDING PROTEIN) FAMILY PROTEIN"/>
    <property type="match status" value="1"/>
</dbReference>
<keyword evidence="3" id="KW-0862">Zinc</keyword>
<evidence type="ECO:0000256" key="2">
    <source>
        <dbReference type="ARBA" id="ARBA00022771"/>
    </source>
</evidence>
<evidence type="ECO:0000256" key="3">
    <source>
        <dbReference type="ARBA" id="ARBA00022833"/>
    </source>
</evidence>
<name>S8DTD7_9LAMI</name>
<dbReference type="Pfam" id="PF13920">
    <property type="entry name" value="zf-C3HC4_3"/>
    <property type="match status" value="1"/>
</dbReference>
<accession>S8DTD7</accession>
<feature type="non-terminal residue" evidence="5">
    <location>
        <position position="1"/>
    </location>
</feature>
<evidence type="ECO:0000313" key="5">
    <source>
        <dbReference type="EMBL" id="EPS66413.1"/>
    </source>
</evidence>
<dbReference type="PANTHER" id="PTHR42647:SF71">
    <property type="entry name" value="E3 UBIQUITIN-PROTEIN LIGASE BOI"/>
    <property type="match status" value="1"/>
</dbReference>
<dbReference type="GO" id="GO:0004842">
    <property type="term" value="F:ubiquitin-protein transferase activity"/>
    <property type="evidence" value="ECO:0007669"/>
    <property type="project" value="TreeGrafter"/>
</dbReference>
<proteinExistence type="predicted"/>
<dbReference type="OrthoDB" id="1711136at2759"/>
<feature type="non-terminal residue" evidence="5">
    <location>
        <position position="163"/>
    </location>
</feature>
<evidence type="ECO:0008006" key="7">
    <source>
        <dbReference type="Google" id="ProtNLM"/>
    </source>
</evidence>
<dbReference type="PIRSF" id="PIRSF036836">
    <property type="entry name" value="RNase_bind_SBP1"/>
    <property type="match status" value="1"/>
</dbReference>
<evidence type="ECO:0000256" key="1">
    <source>
        <dbReference type="ARBA" id="ARBA00022723"/>
    </source>
</evidence>
<sequence>QSLSCELEKQKMEMDWFLQMENQRLRNSILLEGIRQKEAIIQQYESKVNSLIALKDEQLTLLKSKASELHNSLKTAQSEAVSWKKKAKECEAAVRHLKKKLVKCLGGEEEESIIMACKGCHTRSICFVFLPCRHLCCCSACEPLLGRCPVCRTVKEASLEVLL</sequence>
<organism evidence="5 6">
    <name type="scientific">Genlisea aurea</name>
    <dbReference type="NCBI Taxonomy" id="192259"/>
    <lineage>
        <taxon>Eukaryota</taxon>
        <taxon>Viridiplantae</taxon>
        <taxon>Streptophyta</taxon>
        <taxon>Embryophyta</taxon>
        <taxon>Tracheophyta</taxon>
        <taxon>Spermatophyta</taxon>
        <taxon>Magnoliopsida</taxon>
        <taxon>eudicotyledons</taxon>
        <taxon>Gunneridae</taxon>
        <taxon>Pentapetalae</taxon>
        <taxon>asterids</taxon>
        <taxon>lamiids</taxon>
        <taxon>Lamiales</taxon>
        <taxon>Lentibulariaceae</taxon>
        <taxon>Genlisea</taxon>
    </lineage>
</organism>
<dbReference type="GO" id="GO:0008270">
    <property type="term" value="F:zinc ion binding"/>
    <property type="evidence" value="ECO:0007669"/>
    <property type="project" value="UniProtKB-KW"/>
</dbReference>
<keyword evidence="2" id="KW-0863">Zinc-finger</keyword>
<dbReference type="EMBL" id="AUSU01003695">
    <property type="protein sequence ID" value="EPS66413.1"/>
    <property type="molecule type" value="Genomic_DNA"/>
</dbReference>